<keyword evidence="4" id="KW-1185">Reference proteome</keyword>
<evidence type="ECO:0000313" key="3">
    <source>
        <dbReference type="EMBL" id="KAK7329327.1"/>
    </source>
</evidence>
<dbReference type="AlphaFoldDB" id="A0AAN9QBR2"/>
<feature type="signal peptide" evidence="2">
    <location>
        <begin position="1"/>
        <end position="17"/>
    </location>
</feature>
<name>A0AAN9QBR2_CANGL</name>
<dbReference type="EMBL" id="JAYMYQ010000005">
    <property type="protein sequence ID" value="KAK7329327.1"/>
    <property type="molecule type" value="Genomic_DNA"/>
</dbReference>
<feature type="chain" id="PRO_5043014156" evidence="2">
    <location>
        <begin position="18"/>
        <end position="66"/>
    </location>
</feature>
<evidence type="ECO:0000256" key="1">
    <source>
        <dbReference type="SAM" id="MobiDB-lite"/>
    </source>
</evidence>
<sequence>MFMLCCYFTLTLFLVLGLDSGAPGLANGIADLLCLVNPLLWQIKSSPADNDDSPDAAHNNFDVLGD</sequence>
<evidence type="ECO:0000256" key="2">
    <source>
        <dbReference type="SAM" id="SignalP"/>
    </source>
</evidence>
<gene>
    <name evidence="3" type="ORF">VNO77_23485</name>
</gene>
<comment type="caution">
    <text evidence="3">The sequence shown here is derived from an EMBL/GenBank/DDBJ whole genome shotgun (WGS) entry which is preliminary data.</text>
</comment>
<evidence type="ECO:0000313" key="4">
    <source>
        <dbReference type="Proteomes" id="UP001367508"/>
    </source>
</evidence>
<dbReference type="Proteomes" id="UP001367508">
    <property type="component" value="Unassembled WGS sequence"/>
</dbReference>
<proteinExistence type="predicted"/>
<protein>
    <submittedName>
        <fullName evidence="3">Uncharacterized protein</fullName>
    </submittedName>
</protein>
<organism evidence="3 4">
    <name type="scientific">Canavalia gladiata</name>
    <name type="common">Sword bean</name>
    <name type="synonym">Dolichos gladiatus</name>
    <dbReference type="NCBI Taxonomy" id="3824"/>
    <lineage>
        <taxon>Eukaryota</taxon>
        <taxon>Viridiplantae</taxon>
        <taxon>Streptophyta</taxon>
        <taxon>Embryophyta</taxon>
        <taxon>Tracheophyta</taxon>
        <taxon>Spermatophyta</taxon>
        <taxon>Magnoliopsida</taxon>
        <taxon>eudicotyledons</taxon>
        <taxon>Gunneridae</taxon>
        <taxon>Pentapetalae</taxon>
        <taxon>rosids</taxon>
        <taxon>fabids</taxon>
        <taxon>Fabales</taxon>
        <taxon>Fabaceae</taxon>
        <taxon>Papilionoideae</taxon>
        <taxon>50 kb inversion clade</taxon>
        <taxon>NPAAA clade</taxon>
        <taxon>indigoferoid/millettioid clade</taxon>
        <taxon>Phaseoleae</taxon>
        <taxon>Canavalia</taxon>
    </lineage>
</organism>
<feature type="region of interest" description="Disordered" evidence="1">
    <location>
        <begin position="46"/>
        <end position="66"/>
    </location>
</feature>
<accession>A0AAN9QBR2</accession>
<reference evidence="3 4" key="1">
    <citation type="submission" date="2024-01" db="EMBL/GenBank/DDBJ databases">
        <title>The genomes of 5 underutilized Papilionoideae crops provide insights into root nodulation and disease resistanc.</title>
        <authorList>
            <person name="Jiang F."/>
        </authorList>
    </citation>
    <scope>NUCLEOTIDE SEQUENCE [LARGE SCALE GENOMIC DNA]</scope>
    <source>
        <strain evidence="3">LVBAO_FW01</strain>
        <tissue evidence="3">Leaves</tissue>
    </source>
</reference>
<keyword evidence="2" id="KW-0732">Signal</keyword>